<evidence type="ECO:0000256" key="2">
    <source>
        <dbReference type="ARBA" id="ARBA00022737"/>
    </source>
</evidence>
<gene>
    <name evidence="6" type="ORF">CRG98_015813</name>
</gene>
<comment type="caution">
    <text evidence="6">The sequence shown here is derived from an EMBL/GenBank/DDBJ whole genome shotgun (WGS) entry which is preliminary data.</text>
</comment>
<dbReference type="STRING" id="22663.A0A2I0K5K5"/>
<dbReference type="SUPFAM" id="SSF51197">
    <property type="entry name" value="Clavaminate synthase-like"/>
    <property type="match status" value="1"/>
</dbReference>
<dbReference type="Proteomes" id="UP000233551">
    <property type="component" value="Unassembled WGS sequence"/>
</dbReference>
<organism evidence="6 7">
    <name type="scientific">Punica granatum</name>
    <name type="common">Pomegranate</name>
    <dbReference type="NCBI Taxonomy" id="22663"/>
    <lineage>
        <taxon>Eukaryota</taxon>
        <taxon>Viridiplantae</taxon>
        <taxon>Streptophyta</taxon>
        <taxon>Embryophyta</taxon>
        <taxon>Tracheophyta</taxon>
        <taxon>Spermatophyta</taxon>
        <taxon>Magnoliopsida</taxon>
        <taxon>eudicotyledons</taxon>
        <taxon>Gunneridae</taxon>
        <taxon>Pentapetalae</taxon>
        <taxon>rosids</taxon>
        <taxon>malvids</taxon>
        <taxon>Myrtales</taxon>
        <taxon>Lythraceae</taxon>
        <taxon>Punica</taxon>
    </lineage>
</organism>
<dbReference type="Gene3D" id="2.60.120.330">
    <property type="entry name" value="B-lactam Antibiotic, Isopenicillin N Synthase, Chain"/>
    <property type="match status" value="1"/>
</dbReference>
<name>A0A2I0K5K5_PUNGR</name>
<keyword evidence="2" id="KW-0677">Repeat</keyword>
<dbReference type="InterPro" id="IPR027443">
    <property type="entry name" value="IPNS-like_sf"/>
</dbReference>
<keyword evidence="1" id="KW-0479">Metal-binding</keyword>
<protein>
    <submittedName>
        <fullName evidence="6">Uncharacterized protein</fullName>
    </submittedName>
</protein>
<reference evidence="6 7" key="1">
    <citation type="submission" date="2017-11" db="EMBL/GenBank/DDBJ databases">
        <title>De-novo sequencing of pomegranate (Punica granatum L.) genome.</title>
        <authorList>
            <person name="Akparov Z."/>
            <person name="Amiraslanov A."/>
            <person name="Hajiyeva S."/>
            <person name="Abbasov M."/>
            <person name="Kaur K."/>
            <person name="Hamwieh A."/>
            <person name="Solovyev V."/>
            <person name="Salamov A."/>
            <person name="Braich B."/>
            <person name="Kosarev P."/>
            <person name="Mahmoud A."/>
            <person name="Hajiyev E."/>
            <person name="Babayeva S."/>
            <person name="Izzatullayeva V."/>
            <person name="Mammadov A."/>
            <person name="Mammadov A."/>
            <person name="Sharifova S."/>
            <person name="Ojaghi J."/>
            <person name="Eynullazada K."/>
            <person name="Bayramov B."/>
            <person name="Abdulazimova A."/>
            <person name="Shahmuradov I."/>
        </authorList>
    </citation>
    <scope>NUCLEOTIDE SEQUENCE [LARGE SCALE GENOMIC DNA]</scope>
    <source>
        <strain evidence="7">cv. AG2017</strain>
        <tissue evidence="6">Leaf</tissue>
    </source>
</reference>
<proteinExistence type="predicted"/>
<sequence length="311" mass="35849">MNQGLLDLDFKGDSIAANTTKIMRLPRERPSDNKYFEDAFKVYGSGVRIFKFSNMQDIWVTYLSKFVNRYGKTKLERARELFGHATEMMYFAQCFQLFRLQVKINVGINSSVNETQRVTVARMDPFTFHVINHGVDESLMNKILDDCREFFDLEDKEEKREYEGKKILDTICYGTSTDGPPSEALFWRDYLRVRVHPEFHSPRKPAGFRIEVTEDANDLNQAKGTNNPNRGGGVAIIKAPTPRNLKNPQIGDSPDYGGWSHDPSHHHQLWSLAPFRLIRIAGAFCDLDSVEINEKFDVVLKSLSNRKFVHF</sequence>
<feature type="domain" description="Pre-mRNA-splicing factor Syf1/CRNKL1-like C-terminal HAT-repeats" evidence="5">
    <location>
        <begin position="32"/>
        <end position="100"/>
    </location>
</feature>
<dbReference type="Pfam" id="PF23231">
    <property type="entry name" value="HAT_Syf1_CNRKL1_C"/>
    <property type="match status" value="1"/>
</dbReference>
<dbReference type="Pfam" id="PF14226">
    <property type="entry name" value="DIOX_N"/>
    <property type="match status" value="1"/>
</dbReference>
<evidence type="ECO:0000313" key="6">
    <source>
        <dbReference type="EMBL" id="PKI63829.1"/>
    </source>
</evidence>
<keyword evidence="7" id="KW-1185">Reference proteome</keyword>
<evidence type="ECO:0000259" key="5">
    <source>
        <dbReference type="Pfam" id="PF23231"/>
    </source>
</evidence>
<evidence type="ECO:0000256" key="3">
    <source>
        <dbReference type="ARBA" id="ARBA00023004"/>
    </source>
</evidence>
<dbReference type="EMBL" id="PGOL01000868">
    <property type="protein sequence ID" value="PKI63829.1"/>
    <property type="molecule type" value="Genomic_DNA"/>
</dbReference>
<dbReference type="AlphaFoldDB" id="A0A2I0K5K5"/>
<keyword evidence="3" id="KW-0408">Iron</keyword>
<dbReference type="InterPro" id="IPR055430">
    <property type="entry name" value="HAT_Syf1_CNRKL1_C"/>
</dbReference>
<feature type="domain" description="Non-haem dioxygenase N-terminal" evidence="4">
    <location>
        <begin position="128"/>
        <end position="201"/>
    </location>
</feature>
<dbReference type="GO" id="GO:0046872">
    <property type="term" value="F:metal ion binding"/>
    <property type="evidence" value="ECO:0007669"/>
    <property type="project" value="UniProtKB-KW"/>
</dbReference>
<accession>A0A2I0K5K5</accession>
<evidence type="ECO:0000259" key="4">
    <source>
        <dbReference type="Pfam" id="PF14226"/>
    </source>
</evidence>
<evidence type="ECO:0000313" key="7">
    <source>
        <dbReference type="Proteomes" id="UP000233551"/>
    </source>
</evidence>
<dbReference type="InterPro" id="IPR026992">
    <property type="entry name" value="DIOX_N"/>
</dbReference>
<evidence type="ECO:0000256" key="1">
    <source>
        <dbReference type="ARBA" id="ARBA00022723"/>
    </source>
</evidence>